<keyword evidence="2" id="KW-1185">Reference proteome</keyword>
<dbReference type="Proteomes" id="UP001172743">
    <property type="component" value="Unassembled WGS sequence"/>
</dbReference>
<accession>A0ABT8GQZ7</accession>
<sequence length="46" mass="5343">MARLIFVNLTVCRHGRRHAGLQAGYSSSWGWMMNFNLISFLTEEQL</sequence>
<gene>
    <name evidence="1" type="ORF">QYB95_09845</name>
</gene>
<proteinExistence type="predicted"/>
<protein>
    <submittedName>
        <fullName evidence="1">Uncharacterized protein</fullName>
    </submittedName>
</protein>
<comment type="caution">
    <text evidence="1">The sequence shown here is derived from an EMBL/GenBank/DDBJ whole genome shotgun (WGS) entry which is preliminary data.</text>
</comment>
<dbReference type="EMBL" id="JAUHTQ010000006">
    <property type="protein sequence ID" value="MDN4493837.1"/>
    <property type="molecule type" value="Genomic_DNA"/>
</dbReference>
<organism evidence="1 2">
    <name type="scientific">Ureibacillus aquaedulcis</name>
    <dbReference type="NCBI Taxonomy" id="3058421"/>
    <lineage>
        <taxon>Bacteria</taxon>
        <taxon>Bacillati</taxon>
        <taxon>Bacillota</taxon>
        <taxon>Bacilli</taxon>
        <taxon>Bacillales</taxon>
        <taxon>Caryophanaceae</taxon>
        <taxon>Ureibacillus</taxon>
    </lineage>
</organism>
<evidence type="ECO:0000313" key="1">
    <source>
        <dbReference type="EMBL" id="MDN4493837.1"/>
    </source>
</evidence>
<dbReference type="RefSeq" id="WP_301138170.1">
    <property type="nucleotide sequence ID" value="NZ_JAUHTQ010000006.1"/>
</dbReference>
<name>A0ABT8GQZ7_9BACL</name>
<evidence type="ECO:0000313" key="2">
    <source>
        <dbReference type="Proteomes" id="UP001172743"/>
    </source>
</evidence>
<reference evidence="1" key="1">
    <citation type="submission" date="2023-07" db="EMBL/GenBank/DDBJ databases">
        <title>Ureibacillus sp. isolated from freshwater well.</title>
        <authorList>
            <person name="Kirdat K."/>
            <person name="Bhatt A."/>
            <person name="Teware R."/>
            <person name="Bhavsar Y."/>
            <person name="Yadav A."/>
        </authorList>
    </citation>
    <scope>NUCLEOTIDE SEQUENCE</scope>
    <source>
        <strain evidence="1">BA0131</strain>
    </source>
</reference>